<evidence type="ECO:0000256" key="1">
    <source>
        <dbReference type="SAM" id="MobiDB-lite"/>
    </source>
</evidence>
<feature type="region of interest" description="Disordered" evidence="1">
    <location>
        <begin position="1"/>
        <end position="68"/>
    </location>
</feature>
<dbReference type="PANTHER" id="PTHR10335:SF23">
    <property type="entry name" value="OB FOLD-CONTAINING PROTEIN, NUCLEIC ACID BINDING"/>
    <property type="match status" value="1"/>
</dbReference>
<feature type="region of interest" description="Disordered" evidence="1">
    <location>
        <begin position="565"/>
        <end position="725"/>
    </location>
</feature>
<name>A0A162M2J4_METRR</name>
<dbReference type="GO" id="GO:0000494">
    <property type="term" value="P:box C/D sno(s)RNA 3'-end processing"/>
    <property type="evidence" value="ECO:0007669"/>
    <property type="project" value="TreeGrafter"/>
</dbReference>
<dbReference type="EMBL" id="AZHC01000003">
    <property type="protein sequence ID" value="OAA49590.1"/>
    <property type="molecule type" value="Genomic_DNA"/>
</dbReference>
<reference evidence="3 4" key="1">
    <citation type="journal article" date="2016" name="Genome Biol. Evol.">
        <title>Divergent and convergent evolution of fungal pathogenicity.</title>
        <authorList>
            <person name="Shang Y."/>
            <person name="Xiao G."/>
            <person name="Zheng P."/>
            <person name="Cen K."/>
            <person name="Zhan S."/>
            <person name="Wang C."/>
        </authorList>
    </citation>
    <scope>NUCLEOTIDE SEQUENCE [LARGE SCALE GENOMIC DNA]</scope>
    <source>
        <strain evidence="3 4">RCEF 4871</strain>
    </source>
</reference>
<dbReference type="OMA" id="GKIQNWH"/>
<evidence type="ECO:0000313" key="3">
    <source>
        <dbReference type="EMBL" id="OAA49590.1"/>
    </source>
</evidence>
<comment type="caution">
    <text evidence="3">The sequence shown here is derived from an EMBL/GenBank/DDBJ whole genome shotgun (WGS) entry which is preliminary data.</text>
</comment>
<dbReference type="GO" id="GO:1990259">
    <property type="term" value="F:histone H2AQ104 methyltransferase activity"/>
    <property type="evidence" value="ECO:0007669"/>
    <property type="project" value="TreeGrafter"/>
</dbReference>
<evidence type="ECO:0000259" key="2">
    <source>
        <dbReference type="Pfam" id="PF10307"/>
    </source>
</evidence>
<accession>A0A162M2J4</accession>
<dbReference type="GO" id="GO:0032040">
    <property type="term" value="C:small-subunit processome"/>
    <property type="evidence" value="ECO:0007669"/>
    <property type="project" value="TreeGrafter"/>
</dbReference>
<feature type="compositionally biased region" description="Low complexity" evidence="1">
    <location>
        <begin position="1"/>
        <end position="17"/>
    </location>
</feature>
<dbReference type="InterPro" id="IPR018812">
    <property type="entry name" value="SAK_HAD"/>
</dbReference>
<dbReference type="AlphaFoldDB" id="A0A162M2J4"/>
<dbReference type="Pfam" id="PF10307">
    <property type="entry name" value="HAD_SAK_1"/>
    <property type="match status" value="1"/>
</dbReference>
<feature type="compositionally biased region" description="Low complexity" evidence="1">
    <location>
        <begin position="605"/>
        <end position="629"/>
    </location>
</feature>
<dbReference type="Proteomes" id="UP000243498">
    <property type="component" value="Unassembled WGS sequence"/>
</dbReference>
<feature type="compositionally biased region" description="Pro residues" evidence="1">
    <location>
        <begin position="668"/>
        <end position="682"/>
    </location>
</feature>
<gene>
    <name evidence="3" type="ORF">NOR_01513</name>
</gene>
<feature type="compositionally biased region" description="Gly residues" evidence="1">
    <location>
        <begin position="688"/>
        <end position="714"/>
    </location>
</feature>
<dbReference type="OrthoDB" id="5596992at2759"/>
<dbReference type="GO" id="GO:0008649">
    <property type="term" value="F:rRNA methyltransferase activity"/>
    <property type="evidence" value="ECO:0007669"/>
    <property type="project" value="TreeGrafter"/>
</dbReference>
<proteinExistence type="predicted"/>
<feature type="compositionally biased region" description="Polar residues" evidence="1">
    <location>
        <begin position="652"/>
        <end position="662"/>
    </location>
</feature>
<dbReference type="GO" id="GO:0003723">
    <property type="term" value="F:RNA binding"/>
    <property type="evidence" value="ECO:0007669"/>
    <property type="project" value="TreeGrafter"/>
</dbReference>
<feature type="domain" description="Swiss Army Knife RNA repair protein HAD" evidence="2">
    <location>
        <begin position="197"/>
        <end position="399"/>
    </location>
</feature>
<sequence>MPRSMSDPVSSSASGPSDHCTCSAAVAASAPNTDRSAGTRSPERPECPECPDSPPFFNGSTSPRGPRSQVPALHVQRWHACLVLRLRFGGRISLSVLWAINFCDIDIDIIICSSLLHLHERDPTAPRHVYHDASNDSRHTITAMGRWSCLNRTLPRKLPRCRNHLVKASERCTDQRPATDKIKALHVYDFDNTLFKTPLPNPALWAGPTIGLLATQEAFSNGGWWHDNRILAATGEGLEKEEPRAWDGWWNEKIVQLVRLTIKQPDALCILLTGRSEKAFSQLVQRMVASKHLDFDLVCLKPPVSPTNQRFQSTMHFKQLFLDALMETYKGATEIRVYEDRPKHTHGFREFFSEYNRRQHASPTRGPIDAEVVQVAGSSTTLDPVMEVAEVQHMINTHNDAIKRQPMHLRQNKLQIKTTVYFASYMISSEDSKKLLKLAQIPSELAGAELKIHANNILICPRPCPPSILEKVGGMGRKMLWEVTGTACYNNSIWAACLRPVPSTAAYHTDNPVPLVVLALKKGARPIDAGRIEHWQPLMAGQSFVFETTVSEKAILRLEEEDPREGEYQSLFANKPSKRKHAGTDSGAANNTHGQYGGRNESRGFHSGSRGSRGRANSSRGFRNSSRGASRGGARGRGARHHYRSLDDVESKNQQGGYSQPVNYDDAYPPPSQQHPQAPPTGPKASYGRGGSYQGRGSGRGGGRGGGRPIGGGQAANSTDLQNYY</sequence>
<protein>
    <recommendedName>
        <fullName evidence="2">Swiss Army Knife RNA repair protein HAD domain-containing protein</fullName>
    </recommendedName>
</protein>
<feature type="compositionally biased region" description="Polar residues" evidence="1">
    <location>
        <begin position="30"/>
        <end position="39"/>
    </location>
</feature>
<evidence type="ECO:0000313" key="4">
    <source>
        <dbReference type="Proteomes" id="UP000243498"/>
    </source>
</evidence>
<dbReference type="GO" id="GO:0031428">
    <property type="term" value="C:box C/D methylation guide snoRNP complex"/>
    <property type="evidence" value="ECO:0007669"/>
    <property type="project" value="TreeGrafter"/>
</dbReference>
<organism evidence="3 4">
    <name type="scientific">Metarhizium rileyi (strain RCEF 4871)</name>
    <name type="common">Nomuraea rileyi</name>
    <dbReference type="NCBI Taxonomy" id="1649241"/>
    <lineage>
        <taxon>Eukaryota</taxon>
        <taxon>Fungi</taxon>
        <taxon>Dikarya</taxon>
        <taxon>Ascomycota</taxon>
        <taxon>Pezizomycotina</taxon>
        <taxon>Sordariomycetes</taxon>
        <taxon>Hypocreomycetidae</taxon>
        <taxon>Hypocreales</taxon>
        <taxon>Clavicipitaceae</taxon>
        <taxon>Metarhizium</taxon>
    </lineage>
</organism>
<dbReference type="PANTHER" id="PTHR10335">
    <property type="entry name" value="RRNA 2-O-METHYLTRANSFERASE FIBRILLARIN"/>
    <property type="match status" value="1"/>
</dbReference>
<keyword evidence="4" id="KW-1185">Reference proteome</keyword>
<feature type="compositionally biased region" description="Polar residues" evidence="1">
    <location>
        <begin position="715"/>
        <end position="725"/>
    </location>
</feature>